<reference evidence="2" key="1">
    <citation type="submission" date="2022-07" db="EMBL/GenBank/DDBJ databases">
        <title>Fungi with potential for degradation of polypropylene.</title>
        <authorList>
            <person name="Gostincar C."/>
        </authorList>
    </citation>
    <scope>NUCLEOTIDE SEQUENCE</scope>
    <source>
        <strain evidence="2">EXF-13287</strain>
    </source>
</reference>
<gene>
    <name evidence="2" type="ORF">NKR19_g840</name>
</gene>
<evidence type="ECO:0000313" key="3">
    <source>
        <dbReference type="Proteomes" id="UP001174691"/>
    </source>
</evidence>
<organism evidence="2 3">
    <name type="scientific">Coniochaeta hoffmannii</name>
    <dbReference type="NCBI Taxonomy" id="91930"/>
    <lineage>
        <taxon>Eukaryota</taxon>
        <taxon>Fungi</taxon>
        <taxon>Dikarya</taxon>
        <taxon>Ascomycota</taxon>
        <taxon>Pezizomycotina</taxon>
        <taxon>Sordariomycetes</taxon>
        <taxon>Sordariomycetidae</taxon>
        <taxon>Coniochaetales</taxon>
        <taxon>Coniochaetaceae</taxon>
        <taxon>Coniochaeta</taxon>
    </lineage>
</organism>
<evidence type="ECO:0000256" key="1">
    <source>
        <dbReference type="SAM" id="MobiDB-lite"/>
    </source>
</evidence>
<sequence length="295" mass="34530">MGEHKIQGYPVETTTTNTEFMQFIQRHHAREIPTLTNTETMRFTRAAYRFQLLSQLADPNDRDIRLWREENGEAFFNILEPWERDELYSFYNFVEGIYEGVFIEVRHDLHPDHPRFDDQGRPPTPDGAFDLSDTNRHVYLEGTALRGLSLLHEVLFISKEHEDLVATMQRHITRSYDPFNGYNGMIHAIFGPELQDYRRQEAPTERDRMQEERAPLPFRGDDEPDAPPLGWTMIWGGTYSNLFGYYTGDSLLAVGYAFWDAASLEDIEGQNVKELIKTLWKNEWGGEDPREYLVN</sequence>
<feature type="compositionally biased region" description="Basic and acidic residues" evidence="1">
    <location>
        <begin position="200"/>
        <end position="214"/>
    </location>
</feature>
<feature type="region of interest" description="Disordered" evidence="1">
    <location>
        <begin position="113"/>
        <end position="132"/>
    </location>
</feature>
<feature type="region of interest" description="Disordered" evidence="1">
    <location>
        <begin position="200"/>
        <end position="222"/>
    </location>
</feature>
<proteinExistence type="predicted"/>
<dbReference type="EMBL" id="JANBVN010000007">
    <property type="protein sequence ID" value="KAJ9165045.1"/>
    <property type="molecule type" value="Genomic_DNA"/>
</dbReference>
<accession>A0AA38SDU7</accession>
<name>A0AA38SDU7_9PEZI</name>
<evidence type="ECO:0000313" key="2">
    <source>
        <dbReference type="EMBL" id="KAJ9165045.1"/>
    </source>
</evidence>
<comment type="caution">
    <text evidence="2">The sequence shown here is derived from an EMBL/GenBank/DDBJ whole genome shotgun (WGS) entry which is preliminary data.</text>
</comment>
<dbReference type="Proteomes" id="UP001174691">
    <property type="component" value="Unassembled WGS sequence"/>
</dbReference>
<keyword evidence="3" id="KW-1185">Reference proteome</keyword>
<protein>
    <submittedName>
        <fullName evidence="2">Uncharacterized protein</fullName>
    </submittedName>
</protein>
<dbReference type="AlphaFoldDB" id="A0AA38SDU7"/>